<feature type="transmembrane region" description="Helical" evidence="1">
    <location>
        <begin position="48"/>
        <end position="66"/>
    </location>
</feature>
<reference evidence="2 3" key="1">
    <citation type="journal article" date="2020" name="Mol. Biol. Evol.">
        <title>Interspecific Gene Flow and the Evolution of Specialization in Black and White Rhinoceros.</title>
        <authorList>
            <person name="Moodley Y."/>
            <person name="Westbury M.V."/>
            <person name="Russo I.M."/>
            <person name="Gopalakrishnan S."/>
            <person name="Rakotoarivelo A."/>
            <person name="Olsen R.A."/>
            <person name="Prost S."/>
            <person name="Tunstall T."/>
            <person name="Ryder O.A."/>
            <person name="Dalen L."/>
            <person name="Bruford M.W."/>
        </authorList>
    </citation>
    <scope>NUCLEOTIDE SEQUENCE [LARGE SCALE GENOMIC DNA]</scope>
    <source>
        <strain evidence="2">SBR-YM</strain>
        <tissue evidence="2">Skin</tissue>
    </source>
</reference>
<dbReference type="AlphaFoldDB" id="A0A7J7EY99"/>
<organism evidence="2 3">
    <name type="scientific">Diceros bicornis minor</name>
    <name type="common">South-central black rhinoceros</name>
    <dbReference type="NCBI Taxonomy" id="77932"/>
    <lineage>
        <taxon>Eukaryota</taxon>
        <taxon>Metazoa</taxon>
        <taxon>Chordata</taxon>
        <taxon>Craniata</taxon>
        <taxon>Vertebrata</taxon>
        <taxon>Euteleostomi</taxon>
        <taxon>Mammalia</taxon>
        <taxon>Eutheria</taxon>
        <taxon>Laurasiatheria</taxon>
        <taxon>Perissodactyla</taxon>
        <taxon>Rhinocerotidae</taxon>
        <taxon>Diceros</taxon>
    </lineage>
</organism>
<feature type="transmembrane region" description="Helical" evidence="1">
    <location>
        <begin position="124"/>
        <end position="145"/>
    </location>
</feature>
<feature type="transmembrane region" description="Helical" evidence="1">
    <location>
        <begin position="87"/>
        <end position="104"/>
    </location>
</feature>
<dbReference type="Proteomes" id="UP000551758">
    <property type="component" value="Unassembled WGS sequence"/>
</dbReference>
<evidence type="ECO:0000256" key="1">
    <source>
        <dbReference type="SAM" id="Phobius"/>
    </source>
</evidence>
<proteinExistence type="predicted"/>
<gene>
    <name evidence="2" type="ORF">HPG69_009351</name>
</gene>
<dbReference type="EMBL" id="JACDTQ010001898">
    <property type="protein sequence ID" value="KAF5920792.1"/>
    <property type="molecule type" value="Genomic_DNA"/>
</dbReference>
<feature type="transmembrane region" description="Helical" evidence="1">
    <location>
        <begin position="16"/>
        <end position="36"/>
    </location>
</feature>
<keyword evidence="1" id="KW-0472">Membrane</keyword>
<comment type="caution">
    <text evidence="2">The sequence shown here is derived from an EMBL/GenBank/DDBJ whole genome shotgun (WGS) entry which is preliminary data.</text>
</comment>
<name>A0A7J7EY99_DICBM</name>
<keyword evidence="1" id="KW-0812">Transmembrane</keyword>
<keyword evidence="3" id="KW-1185">Reference proteome</keyword>
<accession>A0A7J7EY99</accession>
<protein>
    <submittedName>
        <fullName evidence="2">Uncharacterized protein</fullName>
    </submittedName>
</protein>
<sequence>MGKAAGDETYFQRGSLFWRTVITLSLGYYTMVVAKAQPGRAATAYFRTARPLPLLVTVVGLGYFTVRHRARRRICLGPPGPRRARGAAGARFCACAPGGCLGYWQSGFFHSLSQKETFADVSDLIGILCLWFSFSGLSSGLRVFLIRASGPWAPSLSTWWTIITASCAVGLKASQMVGLNSSGSYTRSSLG</sequence>
<evidence type="ECO:0000313" key="3">
    <source>
        <dbReference type="Proteomes" id="UP000551758"/>
    </source>
</evidence>
<evidence type="ECO:0000313" key="2">
    <source>
        <dbReference type="EMBL" id="KAF5920792.1"/>
    </source>
</evidence>
<keyword evidence="1" id="KW-1133">Transmembrane helix</keyword>